<keyword evidence="2" id="KW-1185">Reference proteome</keyword>
<dbReference type="Proteomes" id="UP000239800">
    <property type="component" value="Unassembled WGS sequence"/>
</dbReference>
<accession>A0A2S7KR44</accession>
<evidence type="ECO:0008006" key="3">
    <source>
        <dbReference type="Google" id="ProtNLM"/>
    </source>
</evidence>
<comment type="caution">
    <text evidence="1">The sequence shown here is derived from an EMBL/GenBank/DDBJ whole genome shotgun (WGS) entry which is preliminary data.</text>
</comment>
<gene>
    <name evidence="1" type="ORF">BST85_09465</name>
</gene>
<dbReference type="EMBL" id="MQUB01000001">
    <property type="protein sequence ID" value="PQB05095.1"/>
    <property type="molecule type" value="Genomic_DNA"/>
</dbReference>
<proteinExistence type="predicted"/>
<dbReference type="AlphaFoldDB" id="A0A2S7KR44"/>
<organism evidence="1 2">
    <name type="scientific">Aureitalea marina</name>
    <dbReference type="NCBI Taxonomy" id="930804"/>
    <lineage>
        <taxon>Bacteria</taxon>
        <taxon>Pseudomonadati</taxon>
        <taxon>Bacteroidota</taxon>
        <taxon>Flavobacteriia</taxon>
        <taxon>Flavobacteriales</taxon>
        <taxon>Flavobacteriaceae</taxon>
        <taxon>Aureitalea</taxon>
    </lineage>
</organism>
<reference evidence="1 2" key="1">
    <citation type="submission" date="2016-11" db="EMBL/GenBank/DDBJ databases">
        <title>Trade-off between light-utilization and light-protection in marine flavobacteria.</title>
        <authorList>
            <person name="Kumagai Y."/>
        </authorList>
    </citation>
    <scope>NUCLEOTIDE SEQUENCE [LARGE SCALE GENOMIC DNA]</scope>
    <source>
        <strain evidence="1 2">NBRC 107741</strain>
    </source>
</reference>
<sequence>MLAQEGESTKPYLTFKVGQSSSNSYTKGEPAVFTATYPANDTVDNSFLINGYAEVAINFENTDWTFGIAGEVQKNTLIDKEQDVRQFGVTFGNNFPIRRKKSDTDEFGPDRPLKGLLVFSGSLKYSEDREKETEAFQGHIGLTYEQTDNRAGIFNTKRFYPKHQSKSDFGYYLLFRHDYNFGLGYIGGDENVLFGKMNLQFNAHPLGGLMKKLLDQREFLMLRFTYDARAPFIGSTDLDEHPLRTFSGGIKYKIKKNNVVELSYNWNKGANPFAGLDNQEFETIVIKLSLDLNNRKEE</sequence>
<evidence type="ECO:0000313" key="2">
    <source>
        <dbReference type="Proteomes" id="UP000239800"/>
    </source>
</evidence>
<evidence type="ECO:0000313" key="1">
    <source>
        <dbReference type="EMBL" id="PQB05095.1"/>
    </source>
</evidence>
<protein>
    <recommendedName>
        <fullName evidence="3">Porin</fullName>
    </recommendedName>
</protein>
<name>A0A2S7KR44_9FLAO</name>